<evidence type="ECO:0000256" key="5">
    <source>
        <dbReference type="ARBA" id="ARBA00022553"/>
    </source>
</evidence>
<evidence type="ECO:0000256" key="1">
    <source>
        <dbReference type="ARBA" id="ARBA00000085"/>
    </source>
</evidence>
<evidence type="ECO:0000256" key="8">
    <source>
        <dbReference type="ARBA" id="ARBA00022741"/>
    </source>
</evidence>
<keyword evidence="4" id="KW-1003">Cell membrane</keyword>
<feature type="transmembrane region" description="Helical" evidence="14">
    <location>
        <begin position="161"/>
        <end position="180"/>
    </location>
</feature>
<dbReference type="InterPro" id="IPR004358">
    <property type="entry name" value="Sig_transdc_His_kin-like_C"/>
</dbReference>
<dbReference type="Pfam" id="PF00512">
    <property type="entry name" value="HisKA"/>
    <property type="match status" value="1"/>
</dbReference>
<accession>Q21TW0</accession>
<dbReference type="SUPFAM" id="SSF55874">
    <property type="entry name" value="ATPase domain of HSP90 chaperone/DNA topoisomerase II/histidine kinase"/>
    <property type="match status" value="1"/>
</dbReference>
<dbReference type="GO" id="GO:0005524">
    <property type="term" value="F:ATP binding"/>
    <property type="evidence" value="ECO:0007669"/>
    <property type="project" value="UniProtKB-KW"/>
</dbReference>
<protein>
    <recommendedName>
        <fullName evidence="3">histidine kinase</fullName>
        <ecNumber evidence="3">2.7.13.3</ecNumber>
    </recommendedName>
</protein>
<reference evidence="17" key="1">
    <citation type="submission" date="2006-02" db="EMBL/GenBank/DDBJ databases">
        <title>Complete sequence of chromosome of Rhodoferax ferrireducens DSM 15236.</title>
        <authorList>
            <person name="Copeland A."/>
            <person name="Lucas S."/>
            <person name="Lapidus A."/>
            <person name="Barry K."/>
            <person name="Detter J.C."/>
            <person name="Glavina del Rio T."/>
            <person name="Hammon N."/>
            <person name="Israni S."/>
            <person name="Pitluck S."/>
            <person name="Brettin T."/>
            <person name="Bruce D."/>
            <person name="Han C."/>
            <person name="Tapia R."/>
            <person name="Gilna P."/>
            <person name="Kiss H."/>
            <person name="Schmutz J."/>
            <person name="Larimer F."/>
            <person name="Land M."/>
            <person name="Kyrpides N."/>
            <person name="Ivanova N."/>
            <person name="Richardson P."/>
        </authorList>
    </citation>
    <scope>NUCLEOTIDE SEQUENCE [LARGE SCALE GENOMIC DNA]</scope>
    <source>
        <strain evidence="17">ATCC BAA-621 / DSM 15236 / T118</strain>
    </source>
</reference>
<feature type="domain" description="Histidine kinase" evidence="15">
    <location>
        <begin position="316"/>
        <end position="532"/>
    </location>
</feature>
<dbReference type="KEGG" id="rfr:Rfer_3083"/>
<dbReference type="GO" id="GO:0005886">
    <property type="term" value="C:plasma membrane"/>
    <property type="evidence" value="ECO:0007669"/>
    <property type="project" value="UniProtKB-SubCell"/>
</dbReference>
<gene>
    <name evidence="16" type="ordered locus">Rfer_3083</name>
</gene>
<dbReference type="InterPro" id="IPR036890">
    <property type="entry name" value="HATPase_C_sf"/>
</dbReference>
<dbReference type="Gene3D" id="3.30.565.10">
    <property type="entry name" value="Histidine kinase-like ATPase, C-terminal domain"/>
    <property type="match status" value="1"/>
</dbReference>
<dbReference type="HOGENOM" id="CLU_026284_0_0_4"/>
<dbReference type="SUPFAM" id="SSF47384">
    <property type="entry name" value="Homodimeric domain of signal transducing histidine kinase"/>
    <property type="match status" value="1"/>
</dbReference>
<keyword evidence="9 16" id="KW-0418">Kinase</keyword>
<evidence type="ECO:0000256" key="3">
    <source>
        <dbReference type="ARBA" id="ARBA00012438"/>
    </source>
</evidence>
<feature type="transmembrane region" description="Helical" evidence="14">
    <location>
        <begin position="200"/>
        <end position="218"/>
    </location>
</feature>
<keyword evidence="7 14" id="KW-0812">Transmembrane</keyword>
<evidence type="ECO:0000256" key="6">
    <source>
        <dbReference type="ARBA" id="ARBA00022679"/>
    </source>
</evidence>
<dbReference type="PANTHER" id="PTHR43065">
    <property type="entry name" value="SENSOR HISTIDINE KINASE"/>
    <property type="match status" value="1"/>
</dbReference>
<dbReference type="InterPro" id="IPR007895">
    <property type="entry name" value="MASE1"/>
</dbReference>
<organism evidence="16 17">
    <name type="scientific">Albidiferax ferrireducens (strain ATCC BAA-621 / DSM 15236 / T118)</name>
    <name type="common">Rhodoferax ferrireducens</name>
    <dbReference type="NCBI Taxonomy" id="338969"/>
    <lineage>
        <taxon>Bacteria</taxon>
        <taxon>Pseudomonadati</taxon>
        <taxon>Pseudomonadota</taxon>
        <taxon>Betaproteobacteria</taxon>
        <taxon>Burkholderiales</taxon>
        <taxon>Comamonadaceae</taxon>
        <taxon>Rhodoferax</taxon>
    </lineage>
</organism>
<dbReference type="eggNOG" id="COG2205">
    <property type="taxonomic scope" value="Bacteria"/>
</dbReference>
<feature type="transmembrane region" description="Helical" evidence="14">
    <location>
        <begin position="56"/>
        <end position="80"/>
    </location>
</feature>
<feature type="transmembrane region" description="Helical" evidence="14">
    <location>
        <begin position="225"/>
        <end position="248"/>
    </location>
</feature>
<proteinExistence type="predicted"/>
<dbReference type="InterPro" id="IPR003661">
    <property type="entry name" value="HisK_dim/P_dom"/>
</dbReference>
<dbReference type="AlphaFoldDB" id="Q21TW0"/>
<dbReference type="InterPro" id="IPR005467">
    <property type="entry name" value="His_kinase_dom"/>
</dbReference>
<dbReference type="InterPro" id="IPR036097">
    <property type="entry name" value="HisK_dim/P_sf"/>
</dbReference>
<evidence type="ECO:0000256" key="10">
    <source>
        <dbReference type="ARBA" id="ARBA00022840"/>
    </source>
</evidence>
<keyword evidence="8" id="KW-0547">Nucleotide-binding</keyword>
<sequence length="541" mass="58849">MTNIGLTQPNRTSHRIPWLFGLGYILVFLLLDWASYIRPLQGLNITPWNPQPAVAVALLLLNRRWLWIVWVSLITAELVVRGNPADWLVVLTSTAALSLVYAAIAHSLTTRMDRALALATQKDLLWFTGIVMTGALLSGVVYITAFSVAGLGPSGPTYEPIVRYWIGDAVGLIVLLPMLLVVMDPLRRATLLETLKSRQWWAVAVLTCLLLWVVFGPGGQDHFKYFYLLFVPVVWASAKLGVPGAVLASGLTQLGLIFAVQSVPNEDLTVFELQVLMAAVTMTGLLLGVAVDERTRAAAELRGSLRMAAAGQMAAALAHELSQPLTALSNYAQACQMLVTDAPGLQPDHRDQLVEVMQRMVDDANRAGNVIKRLRDFFRTGSTHLHLISPTAIVREAVQVHLRRADALKLRMESQIQDNLPMVWMDPIQIAVVLRNLVTNAIDSAAATSSGDLVVIRAYVTDGELLIEVKDNGPGVGTARLQTLFEAGPSDKPGGMGVGLSICRAIVEAHGGRLWAEPGSEGCFRFTLPVESENHSEVKNA</sequence>
<feature type="transmembrane region" description="Helical" evidence="14">
    <location>
        <begin position="268"/>
        <end position="291"/>
    </location>
</feature>
<evidence type="ECO:0000256" key="13">
    <source>
        <dbReference type="ARBA" id="ARBA00023136"/>
    </source>
</evidence>
<dbReference type="Gene3D" id="1.10.287.130">
    <property type="match status" value="1"/>
</dbReference>
<dbReference type="InterPro" id="IPR003594">
    <property type="entry name" value="HATPase_dom"/>
</dbReference>
<dbReference type="GO" id="GO:0000155">
    <property type="term" value="F:phosphorelay sensor kinase activity"/>
    <property type="evidence" value="ECO:0007669"/>
    <property type="project" value="InterPro"/>
</dbReference>
<dbReference type="STRING" id="338969.Rfer_3083"/>
<evidence type="ECO:0000256" key="12">
    <source>
        <dbReference type="ARBA" id="ARBA00023012"/>
    </source>
</evidence>
<evidence type="ECO:0000256" key="7">
    <source>
        <dbReference type="ARBA" id="ARBA00022692"/>
    </source>
</evidence>
<keyword evidence="12" id="KW-0902">Two-component regulatory system</keyword>
<dbReference type="CDD" id="cd00082">
    <property type="entry name" value="HisKA"/>
    <property type="match status" value="1"/>
</dbReference>
<keyword evidence="11 14" id="KW-1133">Transmembrane helix</keyword>
<feature type="transmembrane region" description="Helical" evidence="14">
    <location>
        <begin position="124"/>
        <end position="149"/>
    </location>
</feature>
<comment type="catalytic activity">
    <reaction evidence="1">
        <text>ATP + protein L-histidine = ADP + protein N-phospho-L-histidine.</text>
        <dbReference type="EC" id="2.7.13.3"/>
    </reaction>
</comment>
<name>Q21TW0_ALBFT</name>
<keyword evidence="17" id="KW-1185">Reference proteome</keyword>
<dbReference type="OrthoDB" id="8807260at2"/>
<dbReference type="PRINTS" id="PR00344">
    <property type="entry name" value="BCTRLSENSOR"/>
</dbReference>
<evidence type="ECO:0000256" key="11">
    <source>
        <dbReference type="ARBA" id="ARBA00022989"/>
    </source>
</evidence>
<dbReference type="Proteomes" id="UP000008332">
    <property type="component" value="Chromosome"/>
</dbReference>
<evidence type="ECO:0000256" key="2">
    <source>
        <dbReference type="ARBA" id="ARBA00004651"/>
    </source>
</evidence>
<dbReference type="Pfam" id="PF02518">
    <property type="entry name" value="HATPase_c"/>
    <property type="match status" value="1"/>
</dbReference>
<comment type="subcellular location">
    <subcellularLocation>
        <location evidence="2">Cell membrane</location>
        <topology evidence="2">Multi-pass membrane protein</topology>
    </subcellularLocation>
</comment>
<dbReference type="PANTHER" id="PTHR43065:SF10">
    <property type="entry name" value="PEROXIDE STRESS-ACTIVATED HISTIDINE KINASE MAK3"/>
    <property type="match status" value="1"/>
</dbReference>
<evidence type="ECO:0000256" key="14">
    <source>
        <dbReference type="SAM" id="Phobius"/>
    </source>
</evidence>
<evidence type="ECO:0000259" key="15">
    <source>
        <dbReference type="PROSITE" id="PS50109"/>
    </source>
</evidence>
<dbReference type="EMBL" id="CP000267">
    <property type="protein sequence ID" value="ABD70793.1"/>
    <property type="molecule type" value="Genomic_DNA"/>
</dbReference>
<keyword evidence="13 14" id="KW-0472">Membrane</keyword>
<keyword evidence="10" id="KW-0067">ATP-binding</keyword>
<dbReference type="Pfam" id="PF05231">
    <property type="entry name" value="MASE1"/>
    <property type="match status" value="1"/>
</dbReference>
<dbReference type="SMART" id="SM00388">
    <property type="entry name" value="HisKA"/>
    <property type="match status" value="1"/>
</dbReference>
<dbReference type="SMART" id="SM00387">
    <property type="entry name" value="HATPase_c"/>
    <property type="match status" value="1"/>
</dbReference>
<dbReference type="RefSeq" id="WP_011465356.1">
    <property type="nucleotide sequence ID" value="NC_007908.1"/>
</dbReference>
<evidence type="ECO:0000256" key="4">
    <source>
        <dbReference type="ARBA" id="ARBA00022475"/>
    </source>
</evidence>
<dbReference type="PROSITE" id="PS50109">
    <property type="entry name" value="HIS_KIN"/>
    <property type="match status" value="1"/>
</dbReference>
<evidence type="ECO:0000256" key="9">
    <source>
        <dbReference type="ARBA" id="ARBA00022777"/>
    </source>
</evidence>
<keyword evidence="5" id="KW-0597">Phosphoprotein</keyword>
<keyword evidence="6" id="KW-0808">Transferase</keyword>
<evidence type="ECO:0000313" key="17">
    <source>
        <dbReference type="Proteomes" id="UP000008332"/>
    </source>
</evidence>
<dbReference type="EC" id="2.7.13.3" evidence="3"/>
<feature type="transmembrane region" description="Helical" evidence="14">
    <location>
        <begin position="87"/>
        <end position="104"/>
    </location>
</feature>
<feature type="transmembrane region" description="Helical" evidence="14">
    <location>
        <begin position="16"/>
        <end position="36"/>
    </location>
</feature>
<evidence type="ECO:0000313" key="16">
    <source>
        <dbReference type="EMBL" id="ABD70793.1"/>
    </source>
</evidence>